<dbReference type="PANTHER" id="PTHR33375:SF1">
    <property type="entry name" value="CHROMOSOME-PARTITIONING PROTEIN PARB-RELATED"/>
    <property type="match status" value="1"/>
</dbReference>
<dbReference type="InterPro" id="IPR001091">
    <property type="entry name" value="RM_Methyltransferase"/>
</dbReference>
<dbReference type="InterPro" id="IPR036086">
    <property type="entry name" value="ParB/Sulfiredoxin_sf"/>
</dbReference>
<comment type="caution">
    <text evidence="5">The sequence shown here is derived from an EMBL/GenBank/DDBJ whole genome shotgun (WGS) entry which is preliminary data.</text>
</comment>
<dbReference type="PIRSF" id="PIRSF036758">
    <property type="entry name" value="Aden_M_ParB"/>
    <property type="match status" value="1"/>
</dbReference>
<feature type="domain" description="ParB-like N-terminal" evidence="4">
    <location>
        <begin position="15"/>
        <end position="101"/>
    </location>
</feature>
<sequence>MDMQTSQCDQKVAITYRNTAELKPDPQNPRQHSRKQIRQIAASIKTFGFNTPVLIDGNDQIIAGHGRLLACEHLGRHDVPTICLDHLTSAQIRAFMIADNRLTENATWDDQLLATQLKELSLLELDFSLEVTGFDMGEIDLRIEGLITSGEAAGADDAADAVPVPSAIAVTQVGDVWQLGEHRIHCGNALDHAAYSLLMEGHRASVVFSDAPYNVAIDGHVGGKGEIKHREFAMACGEMSQAEFTQFLTTSCELMARHSIPGAIHFLCMDWRHMAEMLAAGNLVYSELKNLCVWVKDCGGMGSLYRSQHELVFVFKHGTAPHTNNVQLGKYGRNRTNVWRYPGINSFQRTGDEGNLLALHPTVKPVAMVVDALLDCSERGDIVLDAFLGSGTTLMAAERTGRICYGLELDALYVDTAIRRWQNYTGQQAVHAATGQPFAERELNQITLRVEEMHHDA</sequence>
<evidence type="ECO:0000259" key="4">
    <source>
        <dbReference type="SMART" id="SM00470"/>
    </source>
</evidence>
<organism evidence="5 6">
    <name type="scientific">Undibacterium arcticum</name>
    <dbReference type="NCBI Taxonomy" id="1762892"/>
    <lineage>
        <taxon>Bacteria</taxon>
        <taxon>Pseudomonadati</taxon>
        <taxon>Pseudomonadota</taxon>
        <taxon>Betaproteobacteria</taxon>
        <taxon>Burkholderiales</taxon>
        <taxon>Oxalobacteraceae</taxon>
        <taxon>Undibacterium</taxon>
    </lineage>
</organism>
<dbReference type="InterPro" id="IPR029063">
    <property type="entry name" value="SAM-dependent_MTases_sf"/>
</dbReference>
<dbReference type="Gene3D" id="3.40.50.150">
    <property type="entry name" value="Vaccinia Virus protein VP39"/>
    <property type="match status" value="1"/>
</dbReference>
<keyword evidence="1" id="KW-0489">Methyltransferase</keyword>
<evidence type="ECO:0000313" key="6">
    <source>
        <dbReference type="Proteomes" id="UP001595530"/>
    </source>
</evidence>
<dbReference type="PRINTS" id="PR00508">
    <property type="entry name" value="S21N4MTFRASE"/>
</dbReference>
<keyword evidence="6" id="KW-1185">Reference proteome</keyword>
<protein>
    <recommendedName>
        <fullName evidence="3">Methyltransferase</fullName>
        <ecNumber evidence="3">2.1.1.-</ecNumber>
    </recommendedName>
</protein>
<dbReference type="RefSeq" id="WP_390323154.1">
    <property type="nucleotide sequence ID" value="NZ_JBHRTP010000092.1"/>
</dbReference>
<keyword evidence="2" id="KW-0808">Transferase</keyword>
<dbReference type="SMART" id="SM00470">
    <property type="entry name" value="ParB"/>
    <property type="match status" value="1"/>
</dbReference>
<dbReference type="InterPro" id="IPR002941">
    <property type="entry name" value="DNA_methylase_N4/N6"/>
</dbReference>
<name>A0ABV7F9S8_9BURK</name>
<dbReference type="PANTHER" id="PTHR33375">
    <property type="entry name" value="CHROMOSOME-PARTITIONING PROTEIN PARB-RELATED"/>
    <property type="match status" value="1"/>
</dbReference>
<evidence type="ECO:0000256" key="1">
    <source>
        <dbReference type="ARBA" id="ARBA00022603"/>
    </source>
</evidence>
<dbReference type="SUPFAM" id="SSF110849">
    <property type="entry name" value="ParB/Sulfiredoxin"/>
    <property type="match status" value="1"/>
</dbReference>
<evidence type="ECO:0000313" key="5">
    <source>
        <dbReference type="EMBL" id="MFC3110954.1"/>
    </source>
</evidence>
<dbReference type="InterPro" id="IPR050336">
    <property type="entry name" value="Chromosome_partition/occlusion"/>
</dbReference>
<reference evidence="6" key="1">
    <citation type="journal article" date="2019" name="Int. J. Syst. Evol. Microbiol.">
        <title>The Global Catalogue of Microorganisms (GCM) 10K type strain sequencing project: providing services to taxonomists for standard genome sequencing and annotation.</title>
        <authorList>
            <consortium name="The Broad Institute Genomics Platform"/>
            <consortium name="The Broad Institute Genome Sequencing Center for Infectious Disease"/>
            <person name="Wu L."/>
            <person name="Ma J."/>
        </authorList>
    </citation>
    <scope>NUCLEOTIDE SEQUENCE [LARGE SCALE GENOMIC DNA]</scope>
    <source>
        <strain evidence="6">KCTC 42986</strain>
    </source>
</reference>
<gene>
    <name evidence="5" type="ORF">ACFOFO_23880</name>
</gene>
<accession>A0ABV7F9S8</accession>
<dbReference type="InterPro" id="IPR015840">
    <property type="entry name" value="DNA_MeTrfase_ParB"/>
</dbReference>
<dbReference type="SUPFAM" id="SSF53335">
    <property type="entry name" value="S-adenosyl-L-methionine-dependent methyltransferases"/>
    <property type="match status" value="1"/>
</dbReference>
<dbReference type="CDD" id="cd16403">
    <property type="entry name" value="ParB_N_like_MT"/>
    <property type="match status" value="1"/>
</dbReference>
<evidence type="ECO:0000256" key="2">
    <source>
        <dbReference type="ARBA" id="ARBA00022679"/>
    </source>
</evidence>
<dbReference type="EC" id="2.1.1.-" evidence="3"/>
<dbReference type="Pfam" id="PF01555">
    <property type="entry name" value="N6_N4_Mtase"/>
    <property type="match status" value="1"/>
</dbReference>
<dbReference type="InterPro" id="IPR003115">
    <property type="entry name" value="ParB_N"/>
</dbReference>
<comment type="similarity">
    <text evidence="3">Belongs to the N(4)/N(6)-methyltransferase family.</text>
</comment>
<proteinExistence type="inferred from homology"/>
<dbReference type="Gene3D" id="3.90.1530.10">
    <property type="entry name" value="Conserved hypothetical protein from pyrococcus furiosus pfu- 392566-001, ParB domain"/>
    <property type="match status" value="1"/>
</dbReference>
<dbReference type="EMBL" id="JBHRTP010000092">
    <property type="protein sequence ID" value="MFC3110954.1"/>
    <property type="molecule type" value="Genomic_DNA"/>
</dbReference>
<dbReference type="Proteomes" id="UP001595530">
    <property type="component" value="Unassembled WGS sequence"/>
</dbReference>
<evidence type="ECO:0000256" key="3">
    <source>
        <dbReference type="RuleBase" id="RU362026"/>
    </source>
</evidence>
<dbReference type="Pfam" id="PF02195">
    <property type="entry name" value="ParB_N"/>
    <property type="match status" value="1"/>
</dbReference>